<dbReference type="PROSITE" id="PS50928">
    <property type="entry name" value="ABC_TM1"/>
    <property type="match status" value="1"/>
</dbReference>
<accession>A0A2N5J570</accession>
<evidence type="ECO:0000313" key="9">
    <source>
        <dbReference type="EMBL" id="PLS29358.1"/>
    </source>
</evidence>
<keyword evidence="10" id="KW-1185">Reference proteome</keyword>
<dbReference type="GO" id="GO:0006865">
    <property type="term" value="P:amino acid transport"/>
    <property type="evidence" value="ECO:0007669"/>
    <property type="project" value="TreeGrafter"/>
</dbReference>
<evidence type="ECO:0000256" key="2">
    <source>
        <dbReference type="ARBA" id="ARBA00022448"/>
    </source>
</evidence>
<name>A0A2N5J570_9BIFI</name>
<evidence type="ECO:0000259" key="8">
    <source>
        <dbReference type="PROSITE" id="PS50928"/>
    </source>
</evidence>
<dbReference type="Proteomes" id="UP000235034">
    <property type="component" value="Unassembled WGS sequence"/>
</dbReference>
<evidence type="ECO:0000256" key="6">
    <source>
        <dbReference type="ARBA" id="ARBA00023136"/>
    </source>
</evidence>
<feature type="domain" description="ABC transmembrane type-1" evidence="8">
    <location>
        <begin position="22"/>
        <end position="218"/>
    </location>
</feature>
<keyword evidence="3" id="KW-1003">Cell membrane</keyword>
<dbReference type="PANTHER" id="PTHR30614:SF45">
    <property type="entry name" value="L-CYSTINE TRANSPORT SYSTEM PERMEASE PROTEIN TCYL"/>
    <property type="match status" value="1"/>
</dbReference>
<protein>
    <submittedName>
        <fullName evidence="9">Amino acid ABC transporter permease</fullName>
    </submittedName>
</protein>
<feature type="transmembrane region" description="Helical" evidence="7">
    <location>
        <begin position="200"/>
        <end position="218"/>
    </location>
</feature>
<reference evidence="9 10" key="1">
    <citation type="submission" date="2017-07" db="EMBL/GenBank/DDBJ databases">
        <title>Bifidobacterium novel species.</title>
        <authorList>
            <person name="Lugli G.A."/>
            <person name="Milani C."/>
            <person name="Duranti S."/>
            <person name="Mangifesta M."/>
        </authorList>
    </citation>
    <scope>NUCLEOTIDE SEQUENCE [LARGE SCALE GENOMIC DNA]</scope>
    <source>
        <strain evidence="9 10">77</strain>
    </source>
</reference>
<evidence type="ECO:0000256" key="1">
    <source>
        <dbReference type="ARBA" id="ARBA00004651"/>
    </source>
</evidence>
<sequence>MGTEYFSLQRLWTALPKVIAYLPTTLLLVVVSIAIGTILGLLLAFIRIRRIPVADQIATVVISFVRGTPEIVLLFIVFYGLPLLVADLFGVDINGIAPFVFAVIALGLNQAAFLAELFRGALESVPAGQYEAGYAAGLTGVQTFFRIIIPQAIRAVLPSFSLMFVGLFQTTVLASAIGVMDVMGRADAIGTATSHALEPLTAAAIVFIVISTVMEWLFRRLNAKVAFGR</sequence>
<dbReference type="InterPro" id="IPR010065">
    <property type="entry name" value="AA_ABC_transptr_permease_3TM"/>
</dbReference>
<feature type="transmembrane region" description="Helical" evidence="7">
    <location>
        <begin position="20"/>
        <end position="45"/>
    </location>
</feature>
<dbReference type="SUPFAM" id="SSF161098">
    <property type="entry name" value="MetI-like"/>
    <property type="match status" value="1"/>
</dbReference>
<gene>
    <name evidence="9" type="ORF">Uis4E_0554</name>
</gene>
<dbReference type="CDD" id="cd06261">
    <property type="entry name" value="TM_PBP2"/>
    <property type="match status" value="1"/>
</dbReference>
<feature type="transmembrane region" description="Helical" evidence="7">
    <location>
        <begin position="57"/>
        <end position="81"/>
    </location>
</feature>
<keyword evidence="4 7" id="KW-0812">Transmembrane</keyword>
<comment type="subcellular location">
    <subcellularLocation>
        <location evidence="1 7">Cell membrane</location>
        <topology evidence="1 7">Multi-pass membrane protein</topology>
    </subcellularLocation>
</comment>
<keyword evidence="6 7" id="KW-0472">Membrane</keyword>
<dbReference type="EMBL" id="NMWT01000005">
    <property type="protein sequence ID" value="PLS29358.1"/>
    <property type="molecule type" value="Genomic_DNA"/>
</dbReference>
<dbReference type="RefSeq" id="WP_101621765.1">
    <property type="nucleotide sequence ID" value="NZ_NMWT01000005.1"/>
</dbReference>
<dbReference type="Pfam" id="PF00528">
    <property type="entry name" value="BPD_transp_1"/>
    <property type="match status" value="1"/>
</dbReference>
<feature type="transmembrane region" description="Helical" evidence="7">
    <location>
        <begin position="155"/>
        <end position="180"/>
    </location>
</feature>
<dbReference type="NCBIfam" id="TIGR01726">
    <property type="entry name" value="HEQRo_perm_3TM"/>
    <property type="match status" value="1"/>
</dbReference>
<comment type="similarity">
    <text evidence="7">Belongs to the binding-protein-dependent transport system permease family.</text>
</comment>
<keyword evidence="2 7" id="KW-0813">Transport</keyword>
<feature type="transmembrane region" description="Helical" evidence="7">
    <location>
        <begin position="93"/>
        <end position="115"/>
    </location>
</feature>
<evidence type="ECO:0000256" key="4">
    <source>
        <dbReference type="ARBA" id="ARBA00022692"/>
    </source>
</evidence>
<evidence type="ECO:0000256" key="3">
    <source>
        <dbReference type="ARBA" id="ARBA00022475"/>
    </source>
</evidence>
<keyword evidence="5 7" id="KW-1133">Transmembrane helix</keyword>
<dbReference type="GO" id="GO:0022857">
    <property type="term" value="F:transmembrane transporter activity"/>
    <property type="evidence" value="ECO:0007669"/>
    <property type="project" value="InterPro"/>
</dbReference>
<dbReference type="AlphaFoldDB" id="A0A2N5J570"/>
<dbReference type="OrthoDB" id="92598at2"/>
<evidence type="ECO:0000256" key="7">
    <source>
        <dbReference type="RuleBase" id="RU363032"/>
    </source>
</evidence>
<dbReference type="InterPro" id="IPR035906">
    <property type="entry name" value="MetI-like_sf"/>
</dbReference>
<comment type="caution">
    <text evidence="9">The sequence shown here is derived from an EMBL/GenBank/DDBJ whole genome shotgun (WGS) entry which is preliminary data.</text>
</comment>
<dbReference type="PANTHER" id="PTHR30614">
    <property type="entry name" value="MEMBRANE COMPONENT OF AMINO ACID ABC TRANSPORTER"/>
    <property type="match status" value="1"/>
</dbReference>
<organism evidence="9 10">
    <name type="scientific">Bifidobacterium parmae</name>
    <dbReference type="NCBI Taxonomy" id="361854"/>
    <lineage>
        <taxon>Bacteria</taxon>
        <taxon>Bacillati</taxon>
        <taxon>Actinomycetota</taxon>
        <taxon>Actinomycetes</taxon>
        <taxon>Bifidobacteriales</taxon>
        <taxon>Bifidobacteriaceae</taxon>
        <taxon>Bifidobacterium</taxon>
    </lineage>
</organism>
<dbReference type="InterPro" id="IPR043429">
    <property type="entry name" value="ArtM/GltK/GlnP/TcyL/YhdX-like"/>
</dbReference>
<dbReference type="InterPro" id="IPR000515">
    <property type="entry name" value="MetI-like"/>
</dbReference>
<proteinExistence type="inferred from homology"/>
<evidence type="ECO:0000313" key="10">
    <source>
        <dbReference type="Proteomes" id="UP000235034"/>
    </source>
</evidence>
<evidence type="ECO:0000256" key="5">
    <source>
        <dbReference type="ARBA" id="ARBA00022989"/>
    </source>
</evidence>
<dbReference type="Gene3D" id="1.10.3720.10">
    <property type="entry name" value="MetI-like"/>
    <property type="match status" value="1"/>
</dbReference>
<dbReference type="GO" id="GO:0043190">
    <property type="term" value="C:ATP-binding cassette (ABC) transporter complex"/>
    <property type="evidence" value="ECO:0007669"/>
    <property type="project" value="InterPro"/>
</dbReference>